<evidence type="ECO:0000313" key="1">
    <source>
        <dbReference type="EMBL" id="MBU3160291.1"/>
    </source>
</evidence>
<dbReference type="PROSITE" id="PS51257">
    <property type="entry name" value="PROKAR_LIPOPROTEIN"/>
    <property type="match status" value="1"/>
</dbReference>
<sequence>MKMFNKIQKKILILSLFISISIVFQGCAFIRPKSPEISEIIADIQKVTDLSAMKKGNKTNLKKIYSINTKGLDDFVLYAPKSNMEANQILILKVKSEDDMDGLLENLDNTIENQSNSFKEYSPNQYEFLENRTLKIKGNCLILIVSKDEDEITKVVNDSFK</sequence>
<name>A0ABS6BTQ0_9CLOT</name>
<comment type="caution">
    <text evidence="1">The sequence shown here is derived from an EMBL/GenBank/DDBJ whole genome shotgun (WGS) entry which is preliminary data.</text>
</comment>
<evidence type="ECO:0000313" key="2">
    <source>
        <dbReference type="Proteomes" id="UP000776252"/>
    </source>
</evidence>
<dbReference type="RefSeq" id="WP_216149299.1">
    <property type="nucleotide sequence ID" value="NZ_JAHLDV010000023.1"/>
</dbReference>
<accession>A0ABS6BTQ0</accession>
<dbReference type="EMBL" id="JAHLDV010000023">
    <property type="protein sequence ID" value="MBU3160291.1"/>
    <property type="molecule type" value="Genomic_DNA"/>
</dbReference>
<dbReference type="InterPro" id="IPR025648">
    <property type="entry name" value="DUF4358"/>
</dbReference>
<reference evidence="1 2" key="1">
    <citation type="submission" date="2021-06" db="EMBL/GenBank/DDBJ databases">
        <title>Clostridia strains as spoilage organisms.</title>
        <authorList>
            <person name="Wambui J."/>
            <person name="Stephan R."/>
            <person name="Stevens M.J.A."/>
        </authorList>
    </citation>
    <scope>NUCLEOTIDE SEQUENCE [LARGE SCALE GENOMIC DNA]</scope>
    <source>
        <strain evidence="1 2">DSM 14204</strain>
    </source>
</reference>
<dbReference type="Proteomes" id="UP000776252">
    <property type="component" value="Unassembled WGS sequence"/>
</dbReference>
<proteinExistence type="predicted"/>
<keyword evidence="2" id="KW-1185">Reference proteome</keyword>
<organism evidence="1 2">
    <name type="scientific">Clostridium frigoris</name>
    <dbReference type="NCBI Taxonomy" id="205327"/>
    <lineage>
        <taxon>Bacteria</taxon>
        <taxon>Bacillati</taxon>
        <taxon>Bacillota</taxon>
        <taxon>Clostridia</taxon>
        <taxon>Eubacteriales</taxon>
        <taxon>Clostridiaceae</taxon>
        <taxon>Clostridium</taxon>
    </lineage>
</organism>
<gene>
    <name evidence="1" type="ORF">KPL37_11085</name>
</gene>
<dbReference type="Pfam" id="PF14270">
    <property type="entry name" value="DUF4358"/>
    <property type="match status" value="1"/>
</dbReference>
<protein>
    <submittedName>
        <fullName evidence="1">DUF4358 domain-containing protein</fullName>
    </submittedName>
</protein>